<accession>A0A975T0A9</accession>
<protein>
    <submittedName>
        <fullName evidence="5">Glycoside hydrolase family 16 protein</fullName>
    </submittedName>
</protein>
<keyword evidence="6" id="KW-1185">Reference proteome</keyword>
<evidence type="ECO:0000256" key="2">
    <source>
        <dbReference type="SAM" id="MobiDB-lite"/>
    </source>
</evidence>
<dbReference type="GO" id="GO:0004553">
    <property type="term" value="F:hydrolase activity, hydrolyzing O-glycosyl compounds"/>
    <property type="evidence" value="ECO:0007669"/>
    <property type="project" value="InterPro"/>
</dbReference>
<dbReference type="PANTHER" id="PTHR10963">
    <property type="entry name" value="GLYCOSYL HYDROLASE-RELATED"/>
    <property type="match status" value="1"/>
</dbReference>
<dbReference type="Pfam" id="PF00722">
    <property type="entry name" value="Glyco_hydro_16"/>
    <property type="match status" value="1"/>
</dbReference>
<keyword evidence="3" id="KW-0812">Transmembrane</keyword>
<evidence type="ECO:0000256" key="1">
    <source>
        <dbReference type="ARBA" id="ARBA00006865"/>
    </source>
</evidence>
<dbReference type="Proteomes" id="UP000683575">
    <property type="component" value="Chromosome"/>
</dbReference>
<dbReference type="KEGG" id="nps:KRR39_05380"/>
<dbReference type="PANTHER" id="PTHR10963:SF55">
    <property type="entry name" value="GLYCOSIDE HYDROLASE FAMILY 16 PROTEIN"/>
    <property type="match status" value="1"/>
</dbReference>
<dbReference type="CDD" id="cd00413">
    <property type="entry name" value="Glyco_hydrolase_16"/>
    <property type="match status" value="1"/>
</dbReference>
<organism evidence="5 6">
    <name type="scientific">Nocardioides panacis</name>
    <dbReference type="NCBI Taxonomy" id="2849501"/>
    <lineage>
        <taxon>Bacteria</taxon>
        <taxon>Bacillati</taxon>
        <taxon>Actinomycetota</taxon>
        <taxon>Actinomycetes</taxon>
        <taxon>Propionibacteriales</taxon>
        <taxon>Nocardioidaceae</taxon>
        <taxon>Nocardioides</taxon>
    </lineage>
</organism>
<keyword evidence="5" id="KW-0378">Hydrolase</keyword>
<dbReference type="InterPro" id="IPR050546">
    <property type="entry name" value="Glycosyl_Hydrlase_16"/>
</dbReference>
<name>A0A975T0A9_9ACTN</name>
<evidence type="ECO:0000313" key="6">
    <source>
        <dbReference type="Proteomes" id="UP000683575"/>
    </source>
</evidence>
<keyword evidence="3" id="KW-0472">Membrane</keyword>
<dbReference type="EMBL" id="CP077062">
    <property type="protein sequence ID" value="QWZ09224.1"/>
    <property type="molecule type" value="Genomic_DNA"/>
</dbReference>
<evidence type="ECO:0000259" key="4">
    <source>
        <dbReference type="PROSITE" id="PS51762"/>
    </source>
</evidence>
<sequence length="410" mass="44184">MTQTPTRRGSRPDGAGRRAAPRRGRSRLRWAVLLLVGALLAGLLVWALLQPGSKDSAGQPPAATPVQPVQPVTAISAAMLPPIVQRGARPAAADKAAALVQVDAKVTASGGEVTLQVRRDGDWGTVETTPLDKDGHATFAQPADLRPRQEMRVVAGDGAVASSTFTSKDWKLGFDDEFTGVDLDQTKWSYRQLGIQSGDSGRSRSESSADAVAVENGALKLSTLQNPAAPGHYLNGHVGTDTTYSFTYGVSAARIKFQKPSGMHGSFWMQSPVFGSVPGDAKASGTEIDTVEYFGSEYMQGGLASFTYYLDQASQKVKSGGMVPQASRALAPNDAWWKKYHVFSVEWTPKHYVFRVDGIETQRMTTGISGVPEFLVLSLLSSDWELKDLDESTLPAAMKVDWVRVWQPKA</sequence>
<feature type="transmembrane region" description="Helical" evidence="3">
    <location>
        <begin position="28"/>
        <end position="49"/>
    </location>
</feature>
<reference evidence="5" key="1">
    <citation type="submission" date="2021-06" db="EMBL/GenBank/DDBJ databases">
        <title>Complete genome sequence of Nocardioides sp. G188.</title>
        <authorList>
            <person name="Im W.-T."/>
        </authorList>
    </citation>
    <scope>NUCLEOTIDE SEQUENCE</scope>
    <source>
        <strain evidence="5">G188</strain>
    </source>
</reference>
<dbReference type="AlphaFoldDB" id="A0A975T0A9"/>
<dbReference type="InterPro" id="IPR000757">
    <property type="entry name" value="Beta-glucanase-like"/>
</dbReference>
<feature type="domain" description="GH16" evidence="4">
    <location>
        <begin position="121"/>
        <end position="410"/>
    </location>
</feature>
<keyword evidence="3" id="KW-1133">Transmembrane helix</keyword>
<evidence type="ECO:0000313" key="5">
    <source>
        <dbReference type="EMBL" id="QWZ09224.1"/>
    </source>
</evidence>
<evidence type="ECO:0000256" key="3">
    <source>
        <dbReference type="SAM" id="Phobius"/>
    </source>
</evidence>
<dbReference type="RefSeq" id="WP_216941070.1">
    <property type="nucleotide sequence ID" value="NZ_CP077062.1"/>
</dbReference>
<feature type="region of interest" description="Disordered" evidence="2">
    <location>
        <begin position="1"/>
        <end position="22"/>
    </location>
</feature>
<comment type="similarity">
    <text evidence="1">Belongs to the glycosyl hydrolase 16 family.</text>
</comment>
<proteinExistence type="inferred from homology"/>
<dbReference type="PROSITE" id="PS51762">
    <property type="entry name" value="GH16_2"/>
    <property type="match status" value="1"/>
</dbReference>
<dbReference type="GO" id="GO:0005975">
    <property type="term" value="P:carbohydrate metabolic process"/>
    <property type="evidence" value="ECO:0007669"/>
    <property type="project" value="InterPro"/>
</dbReference>
<gene>
    <name evidence="5" type="ORF">KRR39_05380</name>
</gene>